<dbReference type="AlphaFoldDB" id="A0A378R0T4"/>
<dbReference type="RefSeq" id="WP_029103856.1">
    <property type="nucleotide sequence ID" value="NZ_UGQB01000004.1"/>
</dbReference>
<organism evidence="1 2">
    <name type="scientific">Moraxella caprae</name>
    <dbReference type="NCBI Taxonomy" id="90240"/>
    <lineage>
        <taxon>Bacteria</taxon>
        <taxon>Pseudomonadati</taxon>
        <taxon>Pseudomonadota</taxon>
        <taxon>Gammaproteobacteria</taxon>
        <taxon>Moraxellales</taxon>
        <taxon>Moraxellaceae</taxon>
        <taxon>Moraxella</taxon>
    </lineage>
</organism>
<sequence length="79" mass="9385">MINQGVILKPEHKTNLFRQKILDKRNIDPKKLYFLHNVRNGIDLDLEKLAMLEQKIRYIKQSLPHQNINHDKTAESPIQ</sequence>
<reference evidence="1 2" key="1">
    <citation type="submission" date="2018-06" db="EMBL/GenBank/DDBJ databases">
        <authorList>
            <consortium name="Pathogen Informatics"/>
            <person name="Doyle S."/>
        </authorList>
    </citation>
    <scope>NUCLEOTIDE SEQUENCE [LARGE SCALE GENOMIC DNA]</scope>
    <source>
        <strain evidence="1 2">NCTC12877</strain>
    </source>
</reference>
<evidence type="ECO:0000313" key="1">
    <source>
        <dbReference type="EMBL" id="STZ08814.1"/>
    </source>
</evidence>
<proteinExistence type="predicted"/>
<protein>
    <submittedName>
        <fullName evidence="1">Uncharacterized protein</fullName>
    </submittedName>
</protein>
<dbReference type="Proteomes" id="UP000254065">
    <property type="component" value="Unassembled WGS sequence"/>
</dbReference>
<gene>
    <name evidence="1" type="ORF">NCTC12877_01821</name>
</gene>
<name>A0A378R0T4_9GAMM</name>
<keyword evidence="2" id="KW-1185">Reference proteome</keyword>
<evidence type="ECO:0000313" key="2">
    <source>
        <dbReference type="Proteomes" id="UP000254065"/>
    </source>
</evidence>
<accession>A0A378R0T4</accession>
<dbReference type="EMBL" id="UGQB01000004">
    <property type="protein sequence ID" value="STZ08814.1"/>
    <property type="molecule type" value="Genomic_DNA"/>
</dbReference>